<evidence type="ECO:0000313" key="2">
    <source>
        <dbReference type="Proteomes" id="UP000318331"/>
    </source>
</evidence>
<dbReference type="AlphaFoldDB" id="A0A543I5I6"/>
<dbReference type="EMBL" id="VFPN01000001">
    <property type="protein sequence ID" value="TQM65847.1"/>
    <property type="molecule type" value="Genomic_DNA"/>
</dbReference>
<accession>A0A543I5I6</accession>
<gene>
    <name evidence="1" type="ORF">FB466_0661</name>
</gene>
<organism evidence="1 2">
    <name type="scientific">Klugiella xanthotipulae</name>
    <dbReference type="NCBI Taxonomy" id="244735"/>
    <lineage>
        <taxon>Bacteria</taxon>
        <taxon>Bacillati</taxon>
        <taxon>Actinomycetota</taxon>
        <taxon>Actinomycetes</taxon>
        <taxon>Micrococcales</taxon>
        <taxon>Microbacteriaceae</taxon>
        <taxon>Klugiella</taxon>
    </lineage>
</organism>
<protein>
    <submittedName>
        <fullName evidence="1">Uncharacterized protein</fullName>
    </submittedName>
</protein>
<dbReference type="Proteomes" id="UP000318331">
    <property type="component" value="Unassembled WGS sequence"/>
</dbReference>
<sequence>MVARVSFPTGLATGLPILDTRLALASLIARDTTGAPRVGILPATYDPIVTGRATMAYTVADLSLVTSRDGRGVEMWRNDGALTVTTTAAPATNARIDVIYAKARFTLSADGVDTTIIDVVQGATAAIASLVKPAIPAGAVELATAQVRAGATATTSSSVIITQTVPYTATAGGVVPVRSATELAAWSPLDGAMAWSIETGVTYTRRGGVWVDPSTPLVSFETTTGVTNLLPSQWIAKANLNSGVIRNLGGFVAEAAQIRVPSPGIYGISCAMQFGGSAAGTARGIRLSIDGVASATNLLGPGGRTSDVYLQTGLAAAAVTSTVAVFGYQDTGGNLNSATTNLQIHRLGGLS</sequence>
<reference evidence="1 2" key="1">
    <citation type="submission" date="2019-06" db="EMBL/GenBank/DDBJ databases">
        <title>Sequencing the genomes of 1000 actinobacteria strains.</title>
        <authorList>
            <person name="Klenk H.-P."/>
        </authorList>
    </citation>
    <scope>NUCLEOTIDE SEQUENCE [LARGE SCALE GENOMIC DNA]</scope>
    <source>
        <strain evidence="1 2">DSM 18031</strain>
    </source>
</reference>
<dbReference type="RefSeq" id="WP_141915793.1">
    <property type="nucleotide sequence ID" value="NZ_BAAAYS010000001.1"/>
</dbReference>
<evidence type="ECO:0000313" key="1">
    <source>
        <dbReference type="EMBL" id="TQM65847.1"/>
    </source>
</evidence>
<name>A0A543I5I6_9MICO</name>
<keyword evidence="2" id="KW-1185">Reference proteome</keyword>
<comment type="caution">
    <text evidence="1">The sequence shown here is derived from an EMBL/GenBank/DDBJ whole genome shotgun (WGS) entry which is preliminary data.</text>
</comment>
<proteinExistence type="predicted"/>
<dbReference type="OrthoDB" id="5081443at2"/>